<sequence length="118" mass="12502">MKFPIFFASLVALGIALPVAAEPGMAHGDMPGGRHMAQGEAQSAIAGVGVVRQVKADQGKVRIDHEPIPALGWPAMNMFFRVKDKALLEGLAPGDKVRFQLEKDAAGLLITRIEKAGS</sequence>
<keyword evidence="3" id="KW-1185">Reference proteome</keyword>
<evidence type="ECO:0000256" key="1">
    <source>
        <dbReference type="SAM" id="SignalP"/>
    </source>
</evidence>
<keyword evidence="1" id="KW-0732">Signal</keyword>
<dbReference type="Gene3D" id="2.40.50.320">
    <property type="entry name" value="Copper binding periplasmic protein CusF"/>
    <property type="match status" value="1"/>
</dbReference>
<dbReference type="RefSeq" id="WP_347306943.1">
    <property type="nucleotide sequence ID" value="NZ_JBAJEX010000001.1"/>
</dbReference>
<feature type="chain" id="PRO_5045374259" evidence="1">
    <location>
        <begin position="22"/>
        <end position="118"/>
    </location>
</feature>
<dbReference type="Pfam" id="PF11604">
    <property type="entry name" value="CusF_Ec"/>
    <property type="match status" value="1"/>
</dbReference>
<dbReference type="InterPro" id="IPR042230">
    <property type="entry name" value="CusF_sf"/>
</dbReference>
<feature type="signal peptide" evidence="1">
    <location>
        <begin position="1"/>
        <end position="21"/>
    </location>
</feature>
<dbReference type="EMBL" id="JBAJEX010000001">
    <property type="protein sequence ID" value="MEO1766161.1"/>
    <property type="molecule type" value="Genomic_DNA"/>
</dbReference>
<evidence type="ECO:0000313" key="3">
    <source>
        <dbReference type="Proteomes" id="UP001482231"/>
    </source>
</evidence>
<accession>A0ABV0EC00</accession>
<organism evidence="2 3">
    <name type="scientific">Thiobacter aerophilum</name>
    <dbReference type="NCBI Taxonomy" id="3121275"/>
    <lineage>
        <taxon>Bacteria</taxon>
        <taxon>Pseudomonadati</taxon>
        <taxon>Pseudomonadota</taxon>
        <taxon>Betaproteobacteria</taxon>
        <taxon>Burkholderiales</taxon>
        <taxon>Thiobacteraceae</taxon>
        <taxon>Thiobacter</taxon>
    </lineage>
</organism>
<dbReference type="Proteomes" id="UP001482231">
    <property type="component" value="Unassembled WGS sequence"/>
</dbReference>
<gene>
    <name evidence="2" type="ORF">V6E02_02890</name>
</gene>
<comment type="caution">
    <text evidence="2">The sequence shown here is derived from an EMBL/GenBank/DDBJ whole genome shotgun (WGS) entry which is preliminary data.</text>
</comment>
<protein>
    <submittedName>
        <fullName evidence="2">Copper-binding protein</fullName>
    </submittedName>
</protein>
<name>A0ABV0EC00_9BURK</name>
<reference evidence="2 3" key="1">
    <citation type="submission" date="2024-02" db="EMBL/GenBank/DDBJ databases">
        <title>New thermophilic sulfur-oxidizing bacteria from a hot springs of the Uzon caldera (Kamchatka, Russia).</title>
        <authorList>
            <person name="Dukat A.M."/>
            <person name="Elcheninov A.G."/>
            <person name="Frolov E.N."/>
        </authorList>
    </citation>
    <scope>NUCLEOTIDE SEQUENCE [LARGE SCALE GENOMIC DNA]</scope>
    <source>
        <strain evidence="2 3">AK1</strain>
    </source>
</reference>
<dbReference type="InterPro" id="IPR021647">
    <property type="entry name" value="CusF_Ec"/>
</dbReference>
<evidence type="ECO:0000313" key="2">
    <source>
        <dbReference type="EMBL" id="MEO1766161.1"/>
    </source>
</evidence>
<proteinExistence type="predicted"/>